<feature type="transmembrane region" description="Helical" evidence="5">
    <location>
        <begin position="868"/>
        <end position="894"/>
    </location>
</feature>
<keyword evidence="8" id="KW-1185">Reference proteome</keyword>
<feature type="region of interest" description="Disordered" evidence="4">
    <location>
        <begin position="338"/>
        <end position="362"/>
    </location>
</feature>
<proteinExistence type="predicted"/>
<gene>
    <name evidence="7" type="ORF">PACLA_8A070878</name>
</gene>
<accession>A0A7D9DFZ3</accession>
<dbReference type="Gene3D" id="2.10.10.10">
    <property type="entry name" value="Fibronectin, type II, collagen-binding"/>
    <property type="match status" value="1"/>
</dbReference>
<keyword evidence="2" id="KW-1015">Disulfide bond</keyword>
<dbReference type="EMBL" id="CACRXK020000715">
    <property type="protein sequence ID" value="CAB3984278.1"/>
    <property type="molecule type" value="Genomic_DNA"/>
</dbReference>
<dbReference type="SUPFAM" id="SSF57440">
    <property type="entry name" value="Kringle-like"/>
    <property type="match status" value="1"/>
</dbReference>
<evidence type="ECO:0000256" key="4">
    <source>
        <dbReference type="SAM" id="MobiDB-lite"/>
    </source>
</evidence>
<keyword evidence="5" id="KW-0812">Transmembrane</keyword>
<dbReference type="AlphaFoldDB" id="A0A7D9DFZ3"/>
<keyword evidence="5" id="KW-1133">Transmembrane helix</keyword>
<sequence length="972" mass="107059">MFAKIFCFFLSIFVAIEAQFVIDRGEQDVFRNLTGCSEETPDFCYFLHSDKSQFDPCVCRCWPKYPMYRDHDVFPVQRGQFKSKGKPGCVWHSNHRYECFHIRKLGRGRDTNDDEEALEFDLSKPGSLQTFADHDLSTCTGLETAIKMPEDSVFTPKTGLLTAVYGRFDILNFMWTRSAERYDGGLLRGVFTGCPEKVKEAGRCFVGKITGVYNGGECTVRALNGECCILPFKYNGQVYNNCTRAGGSKEAWCAVRLPFLGNETNWRQDCTNSSKVAPSSSLIIQSSPTISISQPPTESVAATRTTLLQTEAISVQRSSPQLGSTQLLKATETIKLPIFGLTPGPNPEPSPSVSEGKETTFSSNIPGVKLSSQFKPMSSIDLKPTPTAHEPSTSLYKMSSTIDQISSTIDYISSIIDYKSSVSGYSPTVIKYTSSVIDYEPYNQTSSTIDHRSYEISPSSNFMANSIDFTSSVSDYKSSVKISMINYTSSIIDTASSVTVPARSTIDYTSSIIDYKPSVPGYSPSVVNYTSSVSDYKSYSDISSTIDHRSSINYTSSIIDYEITPSSALMAMSINFTSSVSDYKSSVKLSMINYTSSIIDNVSSVIVPTQSTIDYTLSTSDNTSSIIDHVSSVTVHPKQPITDYTLSANHYTPSIIDHVSSMAVPEQSKTGHMQSSIDYTSASFASKLSMTVHRSRISDYTSSMIDHVSSVIVPEQSKTDHTQSSIDYTSSSFTSKLSMSDHRSRMSAYTSSIIDQVSSVAVPEQSKTDHMQSSIDYTSASFASKLSMTDHKSKMSDYTSSISVYKTTVRSSKRTMSTTINQYITKPSFTITMSMSPQTVVKPTNTKVGSSMSSAIASDPKATASDPVAVVIIIVIATVAFVVLSLVCCLFIGLRLWKNRTKKYKVINKKPGEQAMQSPATQRPDTENPVQTHIGTANESENEITETEFTIPEKNDKDDSDEKYPSFMTFRL</sequence>
<dbReference type="SMART" id="SM00059">
    <property type="entry name" value="FN2"/>
    <property type="match status" value="1"/>
</dbReference>
<feature type="signal peptide" evidence="6">
    <location>
        <begin position="1"/>
        <end position="18"/>
    </location>
</feature>
<evidence type="ECO:0000256" key="6">
    <source>
        <dbReference type="SAM" id="SignalP"/>
    </source>
</evidence>
<reference evidence="7" key="1">
    <citation type="submission" date="2020-04" db="EMBL/GenBank/DDBJ databases">
        <authorList>
            <person name="Alioto T."/>
            <person name="Alioto T."/>
            <person name="Gomez Garrido J."/>
        </authorList>
    </citation>
    <scope>NUCLEOTIDE SEQUENCE</scope>
    <source>
        <strain evidence="7">A484AB</strain>
    </source>
</reference>
<comment type="caution">
    <text evidence="3">Lacks conserved residue(s) required for the propagation of feature annotation.</text>
</comment>
<dbReference type="PROSITE" id="PS51092">
    <property type="entry name" value="FN2_2"/>
    <property type="match status" value="1"/>
</dbReference>
<feature type="compositionally biased region" description="Basic and acidic residues" evidence="4">
    <location>
        <begin position="951"/>
        <end position="964"/>
    </location>
</feature>
<dbReference type="InterPro" id="IPR013806">
    <property type="entry name" value="Kringle-like"/>
</dbReference>
<feature type="region of interest" description="Disordered" evidence="4">
    <location>
        <begin position="908"/>
        <end position="972"/>
    </location>
</feature>
<dbReference type="InterPro" id="IPR000562">
    <property type="entry name" value="FN_type2_dom"/>
</dbReference>
<protein>
    <submittedName>
        <fullName evidence="7">Uncharacterized protein</fullName>
    </submittedName>
</protein>
<dbReference type="Proteomes" id="UP001152795">
    <property type="component" value="Unassembled WGS sequence"/>
</dbReference>
<dbReference type="InterPro" id="IPR036943">
    <property type="entry name" value="FN_type2_sf"/>
</dbReference>
<keyword evidence="6" id="KW-0732">Signal</keyword>
<keyword evidence="5" id="KW-0472">Membrane</keyword>
<keyword evidence="1" id="KW-0677">Repeat</keyword>
<name>A0A7D9DFZ3_PARCT</name>
<feature type="compositionally biased region" description="Polar residues" evidence="4">
    <location>
        <begin position="915"/>
        <end position="939"/>
    </location>
</feature>
<evidence type="ECO:0000256" key="3">
    <source>
        <dbReference type="PROSITE-ProRule" id="PRU00479"/>
    </source>
</evidence>
<evidence type="ECO:0000256" key="5">
    <source>
        <dbReference type="SAM" id="Phobius"/>
    </source>
</evidence>
<evidence type="ECO:0000313" key="8">
    <source>
        <dbReference type="Proteomes" id="UP001152795"/>
    </source>
</evidence>
<evidence type="ECO:0000313" key="7">
    <source>
        <dbReference type="EMBL" id="CAB3984278.1"/>
    </source>
</evidence>
<evidence type="ECO:0000256" key="2">
    <source>
        <dbReference type="ARBA" id="ARBA00023157"/>
    </source>
</evidence>
<comment type="caution">
    <text evidence="7">The sequence shown here is derived from an EMBL/GenBank/DDBJ whole genome shotgun (WGS) entry which is preliminary data.</text>
</comment>
<dbReference type="OrthoDB" id="406838at2759"/>
<evidence type="ECO:0000256" key="1">
    <source>
        <dbReference type="ARBA" id="ARBA00022737"/>
    </source>
</evidence>
<feature type="chain" id="PRO_5043814791" evidence="6">
    <location>
        <begin position="19"/>
        <end position="972"/>
    </location>
</feature>
<dbReference type="Pfam" id="PF00040">
    <property type="entry name" value="fn2"/>
    <property type="match status" value="1"/>
</dbReference>
<organism evidence="7 8">
    <name type="scientific">Paramuricea clavata</name>
    <name type="common">Red gorgonian</name>
    <name type="synonym">Violescent sea-whip</name>
    <dbReference type="NCBI Taxonomy" id="317549"/>
    <lineage>
        <taxon>Eukaryota</taxon>
        <taxon>Metazoa</taxon>
        <taxon>Cnidaria</taxon>
        <taxon>Anthozoa</taxon>
        <taxon>Octocorallia</taxon>
        <taxon>Malacalcyonacea</taxon>
        <taxon>Plexauridae</taxon>
        <taxon>Paramuricea</taxon>
    </lineage>
</organism>